<keyword evidence="4" id="KW-1185">Reference proteome</keyword>
<organism evidence="3 4">
    <name type="scientific">Staphylotrichum tortipilum</name>
    <dbReference type="NCBI Taxonomy" id="2831512"/>
    <lineage>
        <taxon>Eukaryota</taxon>
        <taxon>Fungi</taxon>
        <taxon>Dikarya</taxon>
        <taxon>Ascomycota</taxon>
        <taxon>Pezizomycotina</taxon>
        <taxon>Sordariomycetes</taxon>
        <taxon>Sordariomycetidae</taxon>
        <taxon>Sordariales</taxon>
        <taxon>Chaetomiaceae</taxon>
        <taxon>Staphylotrichum</taxon>
    </lineage>
</organism>
<dbReference type="Pfam" id="PF26640">
    <property type="entry name" value="DUF8212"/>
    <property type="match status" value="1"/>
</dbReference>
<reference evidence="3" key="2">
    <citation type="submission" date="2023-05" db="EMBL/GenBank/DDBJ databases">
        <authorList>
            <consortium name="Lawrence Berkeley National Laboratory"/>
            <person name="Steindorff A."/>
            <person name="Hensen N."/>
            <person name="Bonometti L."/>
            <person name="Westerberg I."/>
            <person name="Brannstrom I.O."/>
            <person name="Guillou S."/>
            <person name="Cros-Aarteil S."/>
            <person name="Calhoun S."/>
            <person name="Haridas S."/>
            <person name="Kuo A."/>
            <person name="Mondo S."/>
            <person name="Pangilinan J."/>
            <person name="Riley R."/>
            <person name="Labutti K."/>
            <person name="Andreopoulos B."/>
            <person name="Lipzen A."/>
            <person name="Chen C."/>
            <person name="Yanf M."/>
            <person name="Daum C."/>
            <person name="Ng V."/>
            <person name="Clum A."/>
            <person name="Ohm R."/>
            <person name="Martin F."/>
            <person name="Silar P."/>
            <person name="Natvig D."/>
            <person name="Lalanne C."/>
            <person name="Gautier V."/>
            <person name="Ament-Velasquez S.L."/>
            <person name="Kruys A."/>
            <person name="Hutchinson M.I."/>
            <person name="Powell A.J."/>
            <person name="Barry K."/>
            <person name="Miller A.N."/>
            <person name="Grigoriev I.V."/>
            <person name="Debuchy R."/>
            <person name="Gladieux P."/>
            <person name="Thoren M.H."/>
            <person name="Johannesson H."/>
        </authorList>
    </citation>
    <scope>NUCLEOTIDE SEQUENCE</scope>
    <source>
        <strain evidence="3">CBS 103.79</strain>
    </source>
</reference>
<name>A0AAN6RWF5_9PEZI</name>
<comment type="caution">
    <text evidence="3">The sequence shown here is derived from an EMBL/GenBank/DDBJ whole genome shotgun (WGS) entry which is preliminary data.</text>
</comment>
<dbReference type="PANTHER" id="PTHR10622:SF12">
    <property type="entry name" value="HET DOMAIN-CONTAINING PROTEIN"/>
    <property type="match status" value="1"/>
</dbReference>
<feature type="domain" description="DUF8212" evidence="2">
    <location>
        <begin position="222"/>
        <end position="245"/>
    </location>
</feature>
<evidence type="ECO:0000259" key="1">
    <source>
        <dbReference type="Pfam" id="PF06985"/>
    </source>
</evidence>
<evidence type="ECO:0000313" key="4">
    <source>
        <dbReference type="Proteomes" id="UP001303889"/>
    </source>
</evidence>
<accession>A0AAN6RWF5</accession>
<dbReference type="AlphaFoldDB" id="A0AAN6RWF5"/>
<dbReference type="InterPro" id="IPR058525">
    <property type="entry name" value="DUF8212"/>
</dbReference>
<dbReference type="Pfam" id="PF06985">
    <property type="entry name" value="HET"/>
    <property type="match status" value="1"/>
</dbReference>
<dbReference type="InterPro" id="IPR010730">
    <property type="entry name" value="HET"/>
</dbReference>
<sequence>MRLINVRTRELEEHVIPPPYAILSHTWRDTEISFRDMTTCADVWSRPACDKIYGSVRKAVRHHLDYVWIDTCCIDKSSSAELSEAINSMFRWYKDAAVCFAYLEDLPVGQGDATEAELGRCRWFTRGWTLQELIAPDEIQFYDRGWNDRGTKEALQDALSHITGIGKDVLLGRNLSRLGSIPVAERMSWASRRRTTRQEDMAYCLLGIFDVNMPMIYGEGTKAFIRLQEEIIKRTNDLSILAWDSRGRSRAGRYCGVLSESPAEFAHVPRGLSTSTRSFTTEFAVTNSGLRITTELWVSSNPTAFNRSHLGYFLCLSDDRKPPFVGIHLKKFDRDHFVRISDKPLTVDYLNSNNIDWTESARLQTIYIATSYFPQAALDIMVEWPPIHFPAHPAFTLTAVAPRASWDVFDRIFHTGVRGISGFVGVVCVDVLGIGGTPRGAAKLGVVVRAMGKECSLFKWEGLAQQQMESVFEKAPELVSQEALSRALDPVLRGPCVEYRFGSDHFRVSASIEKEVINEISPGPLYSVHIRGFRKSAGRKDWVSLG</sequence>
<proteinExistence type="predicted"/>
<dbReference type="EMBL" id="MU855340">
    <property type="protein sequence ID" value="KAK3905972.1"/>
    <property type="molecule type" value="Genomic_DNA"/>
</dbReference>
<gene>
    <name evidence="3" type="ORF">C8A05DRAFT_30210</name>
</gene>
<reference evidence="3" key="1">
    <citation type="journal article" date="2023" name="Mol. Phylogenet. Evol.">
        <title>Genome-scale phylogeny and comparative genomics of the fungal order Sordariales.</title>
        <authorList>
            <person name="Hensen N."/>
            <person name="Bonometti L."/>
            <person name="Westerberg I."/>
            <person name="Brannstrom I.O."/>
            <person name="Guillou S."/>
            <person name="Cros-Aarteil S."/>
            <person name="Calhoun S."/>
            <person name="Haridas S."/>
            <person name="Kuo A."/>
            <person name="Mondo S."/>
            <person name="Pangilinan J."/>
            <person name="Riley R."/>
            <person name="LaButti K."/>
            <person name="Andreopoulos B."/>
            <person name="Lipzen A."/>
            <person name="Chen C."/>
            <person name="Yan M."/>
            <person name="Daum C."/>
            <person name="Ng V."/>
            <person name="Clum A."/>
            <person name="Steindorff A."/>
            <person name="Ohm R.A."/>
            <person name="Martin F."/>
            <person name="Silar P."/>
            <person name="Natvig D.O."/>
            <person name="Lalanne C."/>
            <person name="Gautier V."/>
            <person name="Ament-Velasquez S.L."/>
            <person name="Kruys A."/>
            <person name="Hutchinson M.I."/>
            <person name="Powell A.J."/>
            <person name="Barry K."/>
            <person name="Miller A.N."/>
            <person name="Grigoriev I.V."/>
            <person name="Debuchy R."/>
            <person name="Gladieux P."/>
            <person name="Hiltunen Thoren M."/>
            <person name="Johannesson H."/>
        </authorList>
    </citation>
    <scope>NUCLEOTIDE SEQUENCE</scope>
    <source>
        <strain evidence="3">CBS 103.79</strain>
    </source>
</reference>
<dbReference type="Proteomes" id="UP001303889">
    <property type="component" value="Unassembled WGS sequence"/>
</dbReference>
<evidence type="ECO:0000259" key="2">
    <source>
        <dbReference type="Pfam" id="PF26640"/>
    </source>
</evidence>
<feature type="domain" description="Heterokaryon incompatibility" evidence="1">
    <location>
        <begin position="20"/>
        <end position="105"/>
    </location>
</feature>
<evidence type="ECO:0000313" key="3">
    <source>
        <dbReference type="EMBL" id="KAK3905972.1"/>
    </source>
</evidence>
<protein>
    <submittedName>
        <fullName evidence="3">HET-domain-containing protein</fullName>
    </submittedName>
</protein>
<dbReference type="PANTHER" id="PTHR10622">
    <property type="entry name" value="HET DOMAIN-CONTAINING PROTEIN"/>
    <property type="match status" value="1"/>
</dbReference>